<accession>A0A7M7KBH3</accession>
<dbReference type="OrthoDB" id="6485306at2759"/>
<dbReference type="RefSeq" id="XP_022664422.1">
    <property type="nucleotide sequence ID" value="XM_022808687.1"/>
</dbReference>
<evidence type="ECO:0000259" key="3">
    <source>
        <dbReference type="Pfam" id="PF00501"/>
    </source>
</evidence>
<dbReference type="InParanoid" id="A0A7M7KBH3"/>
<protein>
    <submittedName>
        <fullName evidence="5">Uncharacterized protein</fullName>
    </submittedName>
</protein>
<keyword evidence="2" id="KW-0576">Peroxisome</keyword>
<dbReference type="InterPro" id="IPR045851">
    <property type="entry name" value="AMP-bd_C_sf"/>
</dbReference>
<dbReference type="InterPro" id="IPR025110">
    <property type="entry name" value="AMP-bd_C"/>
</dbReference>
<evidence type="ECO:0000259" key="4">
    <source>
        <dbReference type="Pfam" id="PF13193"/>
    </source>
</evidence>
<dbReference type="InterPro" id="IPR000873">
    <property type="entry name" value="AMP-dep_synth/lig_dom"/>
</dbReference>
<dbReference type="InterPro" id="IPR042099">
    <property type="entry name" value="ANL_N_sf"/>
</dbReference>
<dbReference type="AlphaFoldDB" id="A0A7M7KBH3"/>
<dbReference type="EnsemblMetazoa" id="XM_022808687">
    <property type="protein sequence ID" value="XP_022664422"/>
    <property type="gene ID" value="LOC111251751"/>
</dbReference>
<dbReference type="InterPro" id="IPR020845">
    <property type="entry name" value="AMP-binding_CS"/>
</dbReference>
<dbReference type="PANTHER" id="PTHR24096">
    <property type="entry name" value="LONG-CHAIN-FATTY-ACID--COA LIGASE"/>
    <property type="match status" value="1"/>
</dbReference>
<feature type="domain" description="AMP-dependent synthetase/ligase" evidence="3">
    <location>
        <begin position="25"/>
        <end position="397"/>
    </location>
</feature>
<dbReference type="Pfam" id="PF00501">
    <property type="entry name" value="AMP-binding"/>
    <property type="match status" value="1"/>
</dbReference>
<evidence type="ECO:0000313" key="5">
    <source>
        <dbReference type="EnsemblMetazoa" id="XP_022664422"/>
    </source>
</evidence>
<dbReference type="GO" id="GO:0016405">
    <property type="term" value="F:CoA-ligase activity"/>
    <property type="evidence" value="ECO:0007669"/>
    <property type="project" value="TreeGrafter"/>
</dbReference>
<dbReference type="Pfam" id="PF13193">
    <property type="entry name" value="AMP-binding_C"/>
    <property type="match status" value="1"/>
</dbReference>
<dbReference type="Gene3D" id="3.30.300.30">
    <property type="match status" value="1"/>
</dbReference>
<evidence type="ECO:0000256" key="2">
    <source>
        <dbReference type="ARBA" id="ARBA00023140"/>
    </source>
</evidence>
<dbReference type="PANTHER" id="PTHR24096:SF422">
    <property type="entry name" value="BCDNA.GH02901"/>
    <property type="match status" value="1"/>
</dbReference>
<proteinExistence type="predicted"/>
<evidence type="ECO:0000256" key="1">
    <source>
        <dbReference type="ARBA" id="ARBA00004275"/>
    </source>
</evidence>
<dbReference type="Gene3D" id="3.40.50.12780">
    <property type="entry name" value="N-terminal domain of ligase-like"/>
    <property type="match status" value="1"/>
</dbReference>
<dbReference type="KEGG" id="vde:111251751"/>
<comment type="subcellular location">
    <subcellularLocation>
        <location evidence="1">Peroxisome</location>
    </subcellularLocation>
</comment>
<dbReference type="OMA" id="HITGRKT"/>
<keyword evidence="6" id="KW-1185">Reference proteome</keyword>
<dbReference type="FunCoup" id="A0A7M7KBH3">
    <property type="interactions" value="353"/>
</dbReference>
<feature type="domain" description="AMP-binding enzyme C-terminal" evidence="4">
    <location>
        <begin position="449"/>
        <end position="527"/>
    </location>
</feature>
<dbReference type="GeneID" id="111251751"/>
<sequence>MSQSIARFYPNTDIHVEQSVLDFVKDRCQRYAEKTAIIDARLGLQWSFAALFTRVKQLRAFLLRNGVSSGEHVAIHAYNGIETYTSIWAIACVPAVAVLIRPSFKYRETKSVLSISQCSTVITDIDHLVTVLTIQEKLNAIKKIFVIGDSDTRYPSVSQLFRSTPMEDDEVRNEFDGEPSRDLSKTTVFMVPTSGTTGRPKLVEHTHRSYLSSFHIGDPYMNVFCRNDVLVTWASLTHVTGVWKMGGCLHAGAALVVTRFDNLPTYDDMRTICNRYQVTTFMIFPTMSRVILMNANGEPTMSVRNIICAGSRATPGLEHLMRRWFPNLKQLRNLLGQTEAMIYVSITPSGEFDLRSIGYPPSNCQLRLLDTETGEEVASGEIGEIVIKSPSLMKGYFQNPCETSAVFTEDGWLKTGDLAYQDSVTGRYYYVDRIKEMIFCKDNRIYPGELEIVLMEHMCVAEAAVIGVPHPAIGEAPAALVELKNGTQPSEQLRKEIADLVESQLASFKVLYGGVHFVERLPRTELNKVARRRLRELLPDIAPAYAR</sequence>
<dbReference type="PROSITE" id="PS00455">
    <property type="entry name" value="AMP_BINDING"/>
    <property type="match status" value="1"/>
</dbReference>
<organism evidence="5 6">
    <name type="scientific">Varroa destructor</name>
    <name type="common">Honeybee mite</name>
    <dbReference type="NCBI Taxonomy" id="109461"/>
    <lineage>
        <taxon>Eukaryota</taxon>
        <taxon>Metazoa</taxon>
        <taxon>Ecdysozoa</taxon>
        <taxon>Arthropoda</taxon>
        <taxon>Chelicerata</taxon>
        <taxon>Arachnida</taxon>
        <taxon>Acari</taxon>
        <taxon>Parasitiformes</taxon>
        <taxon>Mesostigmata</taxon>
        <taxon>Gamasina</taxon>
        <taxon>Dermanyssoidea</taxon>
        <taxon>Varroidae</taxon>
        <taxon>Varroa</taxon>
    </lineage>
</organism>
<reference evidence="5" key="1">
    <citation type="submission" date="2021-01" db="UniProtKB">
        <authorList>
            <consortium name="EnsemblMetazoa"/>
        </authorList>
    </citation>
    <scope>IDENTIFICATION</scope>
</reference>
<dbReference type="SUPFAM" id="SSF56801">
    <property type="entry name" value="Acetyl-CoA synthetase-like"/>
    <property type="match status" value="1"/>
</dbReference>
<dbReference type="GO" id="GO:0005777">
    <property type="term" value="C:peroxisome"/>
    <property type="evidence" value="ECO:0007669"/>
    <property type="project" value="UniProtKB-SubCell"/>
</dbReference>
<name>A0A7M7KBH3_VARDE</name>
<dbReference type="Proteomes" id="UP000594260">
    <property type="component" value="Unplaced"/>
</dbReference>
<evidence type="ECO:0000313" key="6">
    <source>
        <dbReference type="Proteomes" id="UP000594260"/>
    </source>
</evidence>